<evidence type="ECO:0000313" key="1">
    <source>
        <dbReference type="EMBL" id="UPK99809.1"/>
    </source>
</evidence>
<dbReference type="EMBL" id="CP090037">
    <property type="protein sequence ID" value="UPK99809.1"/>
    <property type="molecule type" value="Genomic_DNA"/>
</dbReference>
<evidence type="ECO:0000313" key="2">
    <source>
        <dbReference type="Proteomes" id="UP000830768"/>
    </source>
</evidence>
<sequence>MKGIILTAFFLWVLPALGLPTALDATILANKDEGGHDLSLAIAYQNSTHVGFIYSYQPGVDLSPRPRSVDGVTVLPRTDVNWPGVNERVSVALQYAKITIIRLAFNSIKVIIDNLTQQAIKVAIDWDSGDIDDKVPAGATTSITQNVHQGTSQTLDVRAYLA</sequence>
<proteinExistence type="predicted"/>
<accession>A0ACD3ZEV7</accession>
<keyword evidence="2" id="KW-1185">Reference proteome</keyword>
<reference evidence="1" key="1">
    <citation type="submission" date="2021-11" db="EMBL/GenBank/DDBJ databases">
        <title>Fusarium solani-melongenae Genome sequencing and assembly.</title>
        <authorList>
            <person name="Xie S."/>
            <person name="Huang L."/>
            <person name="Zhang X."/>
        </authorList>
    </citation>
    <scope>NUCLEOTIDE SEQUENCE</scope>
    <source>
        <strain evidence="1">CRI 24-3</strain>
    </source>
</reference>
<dbReference type="Proteomes" id="UP000830768">
    <property type="component" value="Chromosome 9"/>
</dbReference>
<gene>
    <name evidence="1" type="ORF">LCI18_010744</name>
</gene>
<name>A0ACD3ZEV7_FUSSC</name>
<protein>
    <submittedName>
        <fullName evidence="1">Uncharacterized protein</fullName>
    </submittedName>
</protein>
<organism evidence="1 2">
    <name type="scientific">Fusarium solani subsp. cucurbitae</name>
    <name type="common">Neocosmosporum cucurbitae</name>
    <dbReference type="NCBI Taxonomy" id="2747967"/>
    <lineage>
        <taxon>Eukaryota</taxon>
        <taxon>Fungi</taxon>
        <taxon>Dikarya</taxon>
        <taxon>Ascomycota</taxon>
        <taxon>Pezizomycotina</taxon>
        <taxon>Sordariomycetes</taxon>
        <taxon>Hypocreomycetidae</taxon>
        <taxon>Hypocreales</taxon>
        <taxon>Nectriaceae</taxon>
        <taxon>Fusarium</taxon>
        <taxon>Fusarium solani species complex</taxon>
    </lineage>
</organism>